<keyword evidence="3" id="KW-1185">Reference proteome</keyword>
<dbReference type="Gene3D" id="2.40.50.40">
    <property type="match status" value="1"/>
</dbReference>
<dbReference type="InterPro" id="IPR032001">
    <property type="entry name" value="SAWADEE_dom"/>
</dbReference>
<proteinExistence type="predicted"/>
<name>A0AAN7L663_9MYRT</name>
<organism evidence="2 3">
    <name type="scientific">Trapa incisa</name>
    <dbReference type="NCBI Taxonomy" id="236973"/>
    <lineage>
        <taxon>Eukaryota</taxon>
        <taxon>Viridiplantae</taxon>
        <taxon>Streptophyta</taxon>
        <taxon>Embryophyta</taxon>
        <taxon>Tracheophyta</taxon>
        <taxon>Spermatophyta</taxon>
        <taxon>Magnoliopsida</taxon>
        <taxon>eudicotyledons</taxon>
        <taxon>Gunneridae</taxon>
        <taxon>Pentapetalae</taxon>
        <taxon>rosids</taxon>
        <taxon>malvids</taxon>
        <taxon>Myrtales</taxon>
        <taxon>Lythraceae</taxon>
        <taxon>Trapa</taxon>
    </lineage>
</organism>
<evidence type="ECO:0000259" key="1">
    <source>
        <dbReference type="Pfam" id="PF16719"/>
    </source>
</evidence>
<reference evidence="2 3" key="1">
    <citation type="journal article" date="2023" name="Hortic Res">
        <title>Pangenome of water caltrop reveals structural variations and asymmetric subgenome divergence after allopolyploidization.</title>
        <authorList>
            <person name="Zhang X."/>
            <person name="Chen Y."/>
            <person name="Wang L."/>
            <person name="Yuan Y."/>
            <person name="Fang M."/>
            <person name="Shi L."/>
            <person name="Lu R."/>
            <person name="Comes H.P."/>
            <person name="Ma Y."/>
            <person name="Chen Y."/>
            <person name="Huang G."/>
            <person name="Zhou Y."/>
            <person name="Zheng Z."/>
            <person name="Qiu Y."/>
        </authorList>
    </citation>
    <scope>NUCLEOTIDE SEQUENCE [LARGE SCALE GENOMIC DNA]</scope>
    <source>
        <tissue evidence="2">Roots</tissue>
    </source>
</reference>
<dbReference type="EMBL" id="JAXIOK010000001">
    <property type="protein sequence ID" value="KAK4780417.1"/>
    <property type="molecule type" value="Genomic_DNA"/>
</dbReference>
<evidence type="ECO:0000313" key="3">
    <source>
        <dbReference type="Proteomes" id="UP001345219"/>
    </source>
</evidence>
<dbReference type="PANTHER" id="PTHR33827">
    <property type="entry name" value="PROTEIN SAWADEE HOMEODOMAIN HOMOLOG 2"/>
    <property type="match status" value="1"/>
</dbReference>
<protein>
    <recommendedName>
        <fullName evidence="1">SAWADEE domain-containing protein</fullName>
    </recommendedName>
</protein>
<accession>A0AAN7L663</accession>
<evidence type="ECO:0000313" key="2">
    <source>
        <dbReference type="EMBL" id="KAK4780417.1"/>
    </source>
</evidence>
<dbReference type="InterPro" id="IPR039276">
    <property type="entry name" value="SHH1/2"/>
</dbReference>
<dbReference type="Gene3D" id="2.30.30.140">
    <property type="match status" value="1"/>
</dbReference>
<gene>
    <name evidence="2" type="ORF">SAY87_016523</name>
</gene>
<sequence length="258" mass="29288">MENILKETRDKSIDQEFCQKLAESFSSSANRAGKSPLTSEQVLSWFQDKQNMMLACLPSSPAAVQLCIDLSGAAVSGSTRDCFEDLEGDQENDVSELAFEAKSYRDYAWYDVGSFLSYRVLSTGEVEARVRFAGYGKADDEWVNVKTDIRERSIPLEPSECQRVHSSDLVLCFRDGLYQAIYHDAHVIEIERKQHDESECTCIFKVRYVHDSFEEKVNLQRLCCRPSQDGDRQPLLLIQGEQTVPADPFLITSQSLWG</sequence>
<dbReference type="PANTHER" id="PTHR33827:SF2">
    <property type="entry name" value="PROTEIN SAWADEE HOMEODOMAIN HOMOLOG 1"/>
    <property type="match status" value="1"/>
</dbReference>
<comment type="caution">
    <text evidence="2">The sequence shown here is derived from an EMBL/GenBank/DDBJ whole genome shotgun (WGS) entry which is preliminary data.</text>
</comment>
<dbReference type="AlphaFoldDB" id="A0AAN7L663"/>
<dbReference type="Pfam" id="PF16719">
    <property type="entry name" value="SAWADEE"/>
    <property type="match status" value="1"/>
</dbReference>
<dbReference type="Proteomes" id="UP001345219">
    <property type="component" value="Chromosome 13"/>
</dbReference>
<dbReference type="GO" id="GO:0003682">
    <property type="term" value="F:chromatin binding"/>
    <property type="evidence" value="ECO:0007669"/>
    <property type="project" value="InterPro"/>
</dbReference>
<feature type="domain" description="SAWADEE" evidence="1">
    <location>
        <begin position="96"/>
        <end position="223"/>
    </location>
</feature>